<dbReference type="EMBL" id="JAKGAQ010000003">
    <property type="protein sequence ID" value="MCF2872201.1"/>
    <property type="molecule type" value="Genomic_DNA"/>
</dbReference>
<evidence type="ECO:0000313" key="5">
    <source>
        <dbReference type="EMBL" id="MCF2872201.1"/>
    </source>
</evidence>
<evidence type="ECO:0000256" key="2">
    <source>
        <dbReference type="ARBA" id="ARBA00023125"/>
    </source>
</evidence>
<gene>
    <name evidence="5" type="ORF">L0664_14085</name>
</gene>
<evidence type="ECO:0000256" key="1">
    <source>
        <dbReference type="ARBA" id="ARBA00023015"/>
    </source>
</evidence>
<protein>
    <submittedName>
        <fullName evidence="5">Autoinducer binding domain-containing protein</fullName>
    </submittedName>
</protein>
<name>A0ABS9CZ64_9RHOB</name>
<accession>A0ABS9CZ64</accession>
<evidence type="ECO:0000256" key="3">
    <source>
        <dbReference type="ARBA" id="ARBA00023163"/>
    </source>
</evidence>
<keyword evidence="3" id="KW-0804">Transcription</keyword>
<comment type="caution">
    <text evidence="5">The sequence shown here is derived from an EMBL/GenBank/DDBJ whole genome shotgun (WGS) entry which is preliminary data.</text>
</comment>
<proteinExistence type="predicted"/>
<dbReference type="InterPro" id="IPR005143">
    <property type="entry name" value="TF_LuxR_autoind-bd_dom"/>
</dbReference>
<dbReference type="Pfam" id="PF03472">
    <property type="entry name" value="Autoind_bind"/>
    <property type="match status" value="1"/>
</dbReference>
<sequence length="166" mass="18433">MADINKVKDLLKTVENLSPSGFAIAFHIRLTSPDFLFQTYPKNWIDIYSEKGYVMVDPIVRWGFTEIGAIRWSQLGDLDDQGILEQSLTYGMAYGVAIATETQGSRSVAGFARNDREYSDAEIAALTQHVQDLHEHTASKTGMSEALRTQLHDLSIEMTHPPATAG</sequence>
<keyword evidence="2" id="KW-0238">DNA-binding</keyword>
<organism evidence="5 6">
    <name type="scientific">Octadecabacter dasysiphoniae</name>
    <dbReference type="NCBI Taxonomy" id="2909341"/>
    <lineage>
        <taxon>Bacteria</taxon>
        <taxon>Pseudomonadati</taxon>
        <taxon>Pseudomonadota</taxon>
        <taxon>Alphaproteobacteria</taxon>
        <taxon>Rhodobacterales</taxon>
        <taxon>Roseobacteraceae</taxon>
        <taxon>Octadecabacter</taxon>
    </lineage>
</organism>
<dbReference type="SUPFAM" id="SSF75516">
    <property type="entry name" value="Pheromone-binding domain of LuxR-like quorum-sensing transcription factors"/>
    <property type="match status" value="1"/>
</dbReference>
<keyword evidence="1" id="KW-0805">Transcription regulation</keyword>
<dbReference type="InterPro" id="IPR036693">
    <property type="entry name" value="TF_LuxR_autoind-bd_dom_sf"/>
</dbReference>
<keyword evidence="6" id="KW-1185">Reference proteome</keyword>
<feature type="domain" description="Transcription factor LuxR-like autoinducer-binding" evidence="4">
    <location>
        <begin position="35"/>
        <end position="131"/>
    </location>
</feature>
<dbReference type="Gene3D" id="3.30.450.80">
    <property type="entry name" value="Transcription factor LuxR-like, autoinducer-binding domain"/>
    <property type="match status" value="1"/>
</dbReference>
<evidence type="ECO:0000259" key="4">
    <source>
        <dbReference type="Pfam" id="PF03472"/>
    </source>
</evidence>
<dbReference type="RefSeq" id="WP_235226524.1">
    <property type="nucleotide sequence ID" value="NZ_JAKGAQ010000003.1"/>
</dbReference>
<evidence type="ECO:0000313" key="6">
    <source>
        <dbReference type="Proteomes" id="UP001200557"/>
    </source>
</evidence>
<reference evidence="5 6" key="1">
    <citation type="submission" date="2022-01" db="EMBL/GenBank/DDBJ databases">
        <title>Octadecabacter sp. nov., isolated from a marine alga.</title>
        <authorList>
            <person name="Jin M.S."/>
            <person name="Kim H.M."/>
            <person name="Han D.M."/>
            <person name="Jung J.J."/>
            <person name="Jeon C.O."/>
        </authorList>
    </citation>
    <scope>NUCLEOTIDE SEQUENCE [LARGE SCALE GENOMIC DNA]</scope>
    <source>
        <strain evidence="5 6">G9-8</strain>
    </source>
</reference>
<dbReference type="Proteomes" id="UP001200557">
    <property type="component" value="Unassembled WGS sequence"/>
</dbReference>